<evidence type="ECO:0000313" key="2">
    <source>
        <dbReference type="Proteomes" id="UP001150603"/>
    </source>
</evidence>
<protein>
    <submittedName>
        <fullName evidence="1">Uncharacterized protein</fullName>
    </submittedName>
</protein>
<dbReference type="Proteomes" id="UP001150603">
    <property type="component" value="Unassembled WGS sequence"/>
</dbReference>
<keyword evidence="2" id="KW-1185">Reference proteome</keyword>
<accession>A0ACC1IYT4</accession>
<reference evidence="1" key="1">
    <citation type="submission" date="2022-07" db="EMBL/GenBank/DDBJ databases">
        <title>Phylogenomic reconstructions and comparative analyses of Kickxellomycotina fungi.</title>
        <authorList>
            <person name="Reynolds N.K."/>
            <person name="Stajich J.E."/>
            <person name="Barry K."/>
            <person name="Grigoriev I.V."/>
            <person name="Crous P."/>
            <person name="Smith M.E."/>
        </authorList>
    </citation>
    <scope>NUCLEOTIDE SEQUENCE</scope>
    <source>
        <strain evidence="1">NRRL 5244</strain>
    </source>
</reference>
<gene>
    <name evidence="1" type="ORF">FBU59_006795</name>
</gene>
<organism evidence="1 2">
    <name type="scientific">Linderina macrospora</name>
    <dbReference type="NCBI Taxonomy" id="4868"/>
    <lineage>
        <taxon>Eukaryota</taxon>
        <taxon>Fungi</taxon>
        <taxon>Fungi incertae sedis</taxon>
        <taxon>Zoopagomycota</taxon>
        <taxon>Kickxellomycotina</taxon>
        <taxon>Kickxellomycetes</taxon>
        <taxon>Kickxellales</taxon>
        <taxon>Kickxellaceae</taxon>
        <taxon>Linderina</taxon>
    </lineage>
</organism>
<name>A0ACC1IYT4_9FUNG</name>
<sequence length="57" mass="6383">MQHGAALDLVELGSVWVVHLLAAENKALLRWGNALLLLEPLLDLQDSRRLLNIELNL</sequence>
<comment type="caution">
    <text evidence="1">The sequence shown here is derived from an EMBL/GenBank/DDBJ whole genome shotgun (WGS) entry which is preliminary data.</text>
</comment>
<dbReference type="EMBL" id="JANBPW010006124">
    <property type="protein sequence ID" value="KAJ1931207.1"/>
    <property type="molecule type" value="Genomic_DNA"/>
</dbReference>
<evidence type="ECO:0000313" key="1">
    <source>
        <dbReference type="EMBL" id="KAJ1931207.1"/>
    </source>
</evidence>
<proteinExistence type="predicted"/>